<dbReference type="EMBL" id="FNCP01000021">
    <property type="protein sequence ID" value="SDH88202.1"/>
    <property type="molecule type" value="Genomic_DNA"/>
</dbReference>
<feature type="transmembrane region" description="Helical" evidence="1">
    <location>
        <begin position="6"/>
        <end position="27"/>
    </location>
</feature>
<name>A0A1G8G1G5_9FIRM</name>
<dbReference type="AlphaFoldDB" id="A0A1G8G1G5"/>
<keyword evidence="3" id="KW-1185">Reference proteome</keyword>
<gene>
    <name evidence="2" type="ORF">SAMN05443529_12128</name>
</gene>
<evidence type="ECO:0000313" key="2">
    <source>
        <dbReference type="EMBL" id="SDH88202.1"/>
    </source>
</evidence>
<keyword evidence="1" id="KW-0812">Transmembrane</keyword>
<accession>A0A1G8G1G5</accession>
<organism evidence="2 3">
    <name type="scientific">Desulfosporosinus hippei DSM 8344</name>
    <dbReference type="NCBI Taxonomy" id="1121419"/>
    <lineage>
        <taxon>Bacteria</taxon>
        <taxon>Bacillati</taxon>
        <taxon>Bacillota</taxon>
        <taxon>Clostridia</taxon>
        <taxon>Eubacteriales</taxon>
        <taxon>Desulfitobacteriaceae</taxon>
        <taxon>Desulfosporosinus</taxon>
    </lineage>
</organism>
<proteinExistence type="predicted"/>
<sequence>MSSSSYFYVAILCAVNLYIMVREIYSFSKGKYYSYFNWNKTDSFRKKVLDICLLIVIWVCIYNLPPETMPNFLPAFILIALCLVFSTLNYLSYVKIRDSKIFIHTLILDILVIALFLIIELM</sequence>
<reference evidence="3" key="1">
    <citation type="submission" date="2016-10" db="EMBL/GenBank/DDBJ databases">
        <authorList>
            <person name="Varghese N."/>
            <person name="Submissions S."/>
        </authorList>
    </citation>
    <scope>NUCLEOTIDE SEQUENCE [LARGE SCALE GENOMIC DNA]</scope>
    <source>
        <strain evidence="3">DSM 8344</strain>
    </source>
</reference>
<feature type="transmembrane region" description="Helical" evidence="1">
    <location>
        <begin position="101"/>
        <end position="119"/>
    </location>
</feature>
<evidence type="ECO:0008006" key="4">
    <source>
        <dbReference type="Google" id="ProtNLM"/>
    </source>
</evidence>
<protein>
    <recommendedName>
        <fullName evidence="4">DUF4181 domain-containing protein</fullName>
    </recommendedName>
</protein>
<feature type="transmembrane region" description="Helical" evidence="1">
    <location>
        <begin position="71"/>
        <end position="94"/>
    </location>
</feature>
<keyword evidence="1" id="KW-0472">Membrane</keyword>
<dbReference type="Proteomes" id="UP000198656">
    <property type="component" value="Unassembled WGS sequence"/>
</dbReference>
<dbReference type="STRING" id="1121419.SAMN05443529_12128"/>
<feature type="transmembrane region" description="Helical" evidence="1">
    <location>
        <begin position="48"/>
        <end position="65"/>
    </location>
</feature>
<keyword evidence="1" id="KW-1133">Transmembrane helix</keyword>
<evidence type="ECO:0000256" key="1">
    <source>
        <dbReference type="SAM" id="Phobius"/>
    </source>
</evidence>
<evidence type="ECO:0000313" key="3">
    <source>
        <dbReference type="Proteomes" id="UP000198656"/>
    </source>
</evidence>